<feature type="signal peptide" evidence="2">
    <location>
        <begin position="1"/>
        <end position="18"/>
    </location>
</feature>
<reference evidence="4 5" key="1">
    <citation type="journal article" date="2014" name="Int. J. Syst. Evol. Microbiol.">
        <title>Complete genome sequence of Corynebacterium casei LMG S-19264T (=DSM 44701T), isolated from a smear-ripened cheese.</title>
        <authorList>
            <consortium name="US DOE Joint Genome Institute (JGI-PGF)"/>
            <person name="Walter F."/>
            <person name="Albersmeier A."/>
            <person name="Kalinowski J."/>
            <person name="Ruckert C."/>
        </authorList>
    </citation>
    <scope>NUCLEOTIDE SEQUENCE [LARGE SCALE GENOMIC DNA]</scope>
    <source>
        <strain evidence="4 5">CGMCC 1.7029</strain>
    </source>
</reference>
<organism evidence="4 5">
    <name type="scientific">Gemmobacter aquaticus</name>
    <dbReference type="NCBI Taxonomy" id="490185"/>
    <lineage>
        <taxon>Bacteria</taxon>
        <taxon>Pseudomonadati</taxon>
        <taxon>Pseudomonadota</taxon>
        <taxon>Alphaproteobacteria</taxon>
        <taxon>Rhodobacterales</taxon>
        <taxon>Paracoccaceae</taxon>
        <taxon>Gemmobacter</taxon>
    </lineage>
</organism>
<evidence type="ECO:0000313" key="5">
    <source>
        <dbReference type="Proteomes" id="UP000598196"/>
    </source>
</evidence>
<proteinExistence type="predicted"/>
<evidence type="ECO:0000256" key="2">
    <source>
        <dbReference type="SAM" id="SignalP"/>
    </source>
</evidence>
<accession>A0A917YHR8</accession>
<feature type="domain" description="Solute-binding protein family 3/N-terminal" evidence="3">
    <location>
        <begin position="19"/>
        <end position="248"/>
    </location>
</feature>
<name>A0A917YHR8_9RHOB</name>
<dbReference type="Gene3D" id="3.40.190.10">
    <property type="entry name" value="Periplasmic binding protein-like II"/>
    <property type="match status" value="2"/>
</dbReference>
<dbReference type="EMBL" id="BMLP01000001">
    <property type="protein sequence ID" value="GGO23198.1"/>
    <property type="molecule type" value="Genomic_DNA"/>
</dbReference>
<evidence type="ECO:0000256" key="1">
    <source>
        <dbReference type="ARBA" id="ARBA00022729"/>
    </source>
</evidence>
<dbReference type="SMART" id="SM00062">
    <property type="entry name" value="PBPb"/>
    <property type="match status" value="1"/>
</dbReference>
<evidence type="ECO:0000313" key="4">
    <source>
        <dbReference type="EMBL" id="GGO23198.1"/>
    </source>
</evidence>
<evidence type="ECO:0000259" key="3">
    <source>
        <dbReference type="SMART" id="SM00062"/>
    </source>
</evidence>
<dbReference type="SUPFAM" id="SSF53850">
    <property type="entry name" value="Periplasmic binding protein-like II"/>
    <property type="match status" value="1"/>
</dbReference>
<keyword evidence="5" id="KW-1185">Reference proteome</keyword>
<dbReference type="InterPro" id="IPR001638">
    <property type="entry name" value="Solute-binding_3/MltF_N"/>
</dbReference>
<gene>
    <name evidence="4" type="ORF">GCM10010991_00270</name>
</gene>
<dbReference type="PANTHER" id="PTHR35936">
    <property type="entry name" value="MEMBRANE-BOUND LYTIC MUREIN TRANSGLYCOSYLASE F"/>
    <property type="match status" value="1"/>
</dbReference>
<keyword evidence="1 2" id="KW-0732">Signal</keyword>
<dbReference type="Proteomes" id="UP000598196">
    <property type="component" value="Unassembled WGS sequence"/>
</dbReference>
<comment type="caution">
    <text evidence="4">The sequence shown here is derived from an EMBL/GenBank/DDBJ whole genome shotgun (WGS) entry which is preliminary data.</text>
</comment>
<dbReference type="Pfam" id="PF00497">
    <property type="entry name" value="SBP_bac_3"/>
    <property type="match status" value="1"/>
</dbReference>
<protein>
    <submittedName>
        <fullName evidence="4">Amino acid ABC transporter substrate-binding protein</fullName>
    </submittedName>
</protein>
<feature type="chain" id="PRO_5036974976" evidence="2">
    <location>
        <begin position="19"/>
        <end position="252"/>
    </location>
</feature>
<dbReference type="PANTHER" id="PTHR35936:SF17">
    <property type="entry name" value="ARGININE-BINDING EXTRACELLULAR PROTEIN ARTP"/>
    <property type="match status" value="1"/>
</dbReference>
<sequence>MTAALAGALLLAAGSAEAEIRFGIMNEAYPPFFTKDSSGTWVGWEIELMEAVCAELKESCSIVEMSWDGLIPGLTSGRFDVIWSSMSITDERRKTIDFTSSYYKTPAKLIGAKDGVTGTTPEDVAGKTLGIQVSTIQSAYYATHYKDVATERTYATLDEAFQDLAAGRIDYVFGDSIPLMEFLKTEYGADCCEDKGNVADDPAILGEGIGGGLRKGETELAARIDGAISALRAKGIYQEISAKYFTFDPFGG</sequence>
<dbReference type="AlphaFoldDB" id="A0A917YHR8"/>